<evidence type="ECO:0000256" key="1">
    <source>
        <dbReference type="ARBA" id="ARBA00002378"/>
    </source>
</evidence>
<protein>
    <recommendedName>
        <fullName evidence="11">NADH-quinone oxidoreductase subunit K</fullName>
        <ecNumber evidence="11">7.1.1.-</ecNumber>
    </recommendedName>
    <alternativeName>
        <fullName evidence="11">NADH dehydrogenase I subunit K</fullName>
    </alternativeName>
    <alternativeName>
        <fullName evidence="11">NDH-1 subunit K</fullName>
    </alternativeName>
</protein>
<dbReference type="FunFam" id="1.10.287.3510:FF:000001">
    <property type="entry name" value="NADH-quinone oxidoreductase subunit K"/>
    <property type="match status" value="1"/>
</dbReference>
<evidence type="ECO:0000256" key="8">
    <source>
        <dbReference type="ARBA" id="ARBA00022989"/>
    </source>
</evidence>
<evidence type="ECO:0000256" key="5">
    <source>
        <dbReference type="ARBA" id="ARBA00022692"/>
    </source>
</evidence>
<dbReference type="GO" id="GO:0030964">
    <property type="term" value="C:NADH dehydrogenase complex"/>
    <property type="evidence" value="ECO:0007669"/>
    <property type="project" value="TreeGrafter"/>
</dbReference>
<evidence type="ECO:0000313" key="13">
    <source>
        <dbReference type="Proteomes" id="UP000644507"/>
    </source>
</evidence>
<comment type="caution">
    <text evidence="12">The sequence shown here is derived from an EMBL/GenBank/DDBJ whole genome shotgun (WGS) entry which is preliminary data.</text>
</comment>
<feature type="transmembrane region" description="Helical" evidence="11">
    <location>
        <begin position="71"/>
        <end position="93"/>
    </location>
</feature>
<feature type="transmembrane region" description="Helical" evidence="11">
    <location>
        <begin position="31"/>
        <end position="51"/>
    </location>
</feature>
<dbReference type="AlphaFoldDB" id="A0A918TU33"/>
<comment type="subcellular location">
    <subcellularLocation>
        <location evidence="11">Cell membrane</location>
        <topology evidence="11">Multi-pass membrane protein</topology>
    </subcellularLocation>
    <subcellularLocation>
        <location evidence="2">Membrane</location>
        <topology evidence="2">Multi-pass membrane protein</topology>
    </subcellularLocation>
</comment>
<accession>A0A918TU33</accession>
<dbReference type="Proteomes" id="UP000644507">
    <property type="component" value="Unassembled WGS sequence"/>
</dbReference>
<dbReference type="Pfam" id="PF00420">
    <property type="entry name" value="Oxidored_q2"/>
    <property type="match status" value="1"/>
</dbReference>
<organism evidence="12 13">
    <name type="scientific">Roseibacillus persicicus</name>
    <dbReference type="NCBI Taxonomy" id="454148"/>
    <lineage>
        <taxon>Bacteria</taxon>
        <taxon>Pseudomonadati</taxon>
        <taxon>Verrucomicrobiota</taxon>
        <taxon>Verrucomicrobiia</taxon>
        <taxon>Verrucomicrobiales</taxon>
        <taxon>Verrucomicrobiaceae</taxon>
        <taxon>Roseibacillus</taxon>
    </lineage>
</organism>
<dbReference type="GO" id="GO:0050136">
    <property type="term" value="F:NADH dehydrogenase (quinone) (non-electrogenic) activity"/>
    <property type="evidence" value="ECO:0007669"/>
    <property type="project" value="UniProtKB-UniRule"/>
</dbReference>
<evidence type="ECO:0000256" key="6">
    <source>
        <dbReference type="ARBA" id="ARBA00022719"/>
    </source>
</evidence>
<keyword evidence="11" id="KW-1003">Cell membrane</keyword>
<keyword evidence="13" id="KW-1185">Reference proteome</keyword>
<evidence type="ECO:0000256" key="2">
    <source>
        <dbReference type="ARBA" id="ARBA00004141"/>
    </source>
</evidence>
<evidence type="ECO:0000256" key="10">
    <source>
        <dbReference type="ARBA" id="ARBA00023136"/>
    </source>
</evidence>
<feature type="transmembrane region" description="Helical" evidence="11">
    <location>
        <begin position="6"/>
        <end position="26"/>
    </location>
</feature>
<keyword evidence="6 11" id="KW-0874">Quinone</keyword>
<keyword evidence="10 11" id="KW-0472">Membrane</keyword>
<dbReference type="HAMAP" id="MF_01456">
    <property type="entry name" value="NDH1_NuoK"/>
    <property type="match status" value="1"/>
</dbReference>
<gene>
    <name evidence="12" type="primary">nuoK1</name>
    <name evidence="11" type="synonym">nuoK</name>
    <name evidence="12" type="ORF">GCM10007100_32960</name>
</gene>
<dbReference type="InterPro" id="IPR001133">
    <property type="entry name" value="NADH_UbQ_OxRdtase_chain4L/K"/>
</dbReference>
<dbReference type="NCBIfam" id="NF004321">
    <property type="entry name" value="PRK05715.1-3"/>
    <property type="match status" value="1"/>
</dbReference>
<evidence type="ECO:0000256" key="11">
    <source>
        <dbReference type="HAMAP-Rule" id="MF_01456"/>
    </source>
</evidence>
<dbReference type="Gene3D" id="1.10.287.3510">
    <property type="match status" value="1"/>
</dbReference>
<dbReference type="EC" id="7.1.1.-" evidence="11"/>
<name>A0A918TU33_9BACT</name>
<dbReference type="InterPro" id="IPR039428">
    <property type="entry name" value="NUOK/Mnh_C1-like"/>
</dbReference>
<evidence type="ECO:0000256" key="7">
    <source>
        <dbReference type="ARBA" id="ARBA00022967"/>
    </source>
</evidence>
<dbReference type="PANTHER" id="PTHR11434:SF21">
    <property type="entry name" value="NADH DEHYDROGENASE SUBUNIT 4L-RELATED"/>
    <property type="match status" value="1"/>
</dbReference>
<dbReference type="GO" id="GO:0042773">
    <property type="term" value="P:ATP synthesis coupled electron transport"/>
    <property type="evidence" value="ECO:0007669"/>
    <property type="project" value="InterPro"/>
</dbReference>
<dbReference type="GO" id="GO:0048038">
    <property type="term" value="F:quinone binding"/>
    <property type="evidence" value="ECO:0007669"/>
    <property type="project" value="UniProtKB-KW"/>
</dbReference>
<keyword evidence="4 11" id="KW-0813">Transport</keyword>
<keyword evidence="7 11" id="KW-1278">Translocase</keyword>
<dbReference type="NCBIfam" id="NF004323">
    <property type="entry name" value="PRK05715.1-5"/>
    <property type="match status" value="1"/>
</dbReference>
<dbReference type="RefSeq" id="WP_189572413.1">
    <property type="nucleotide sequence ID" value="NZ_BMXI01000016.1"/>
</dbReference>
<dbReference type="PANTHER" id="PTHR11434">
    <property type="entry name" value="NADH-UBIQUINONE OXIDOREDUCTASE SUBUNIT ND4L"/>
    <property type="match status" value="1"/>
</dbReference>
<evidence type="ECO:0000313" key="12">
    <source>
        <dbReference type="EMBL" id="GHC62991.1"/>
    </source>
</evidence>
<keyword evidence="5 11" id="KW-0812">Transmembrane</keyword>
<comment type="function">
    <text evidence="1 11">NDH-1 shuttles electrons from NADH, via FMN and iron-sulfur (Fe-S) centers, to quinones in the respiratory chain. The immediate electron acceptor for the enzyme in this species is believed to be ubiquinone. Couples the redox reaction to proton translocation (for every two electrons transferred, four hydrogen ions are translocated across the cytoplasmic membrane), and thus conserves the redox energy in a proton gradient.</text>
</comment>
<evidence type="ECO:0000256" key="3">
    <source>
        <dbReference type="ARBA" id="ARBA00010519"/>
    </source>
</evidence>
<keyword evidence="9 11" id="KW-0520">NAD</keyword>
<reference evidence="12" key="1">
    <citation type="journal article" date="2014" name="Int. J. Syst. Evol. Microbiol.">
        <title>Complete genome sequence of Corynebacterium casei LMG S-19264T (=DSM 44701T), isolated from a smear-ripened cheese.</title>
        <authorList>
            <consortium name="US DOE Joint Genome Institute (JGI-PGF)"/>
            <person name="Walter F."/>
            <person name="Albersmeier A."/>
            <person name="Kalinowski J."/>
            <person name="Ruckert C."/>
        </authorList>
    </citation>
    <scope>NUCLEOTIDE SEQUENCE</scope>
    <source>
        <strain evidence="12">KCTC 12988</strain>
    </source>
</reference>
<dbReference type="EMBL" id="BMXI01000016">
    <property type="protein sequence ID" value="GHC62991.1"/>
    <property type="molecule type" value="Genomic_DNA"/>
</dbReference>
<comment type="similarity">
    <text evidence="3 11">Belongs to the complex I subunit 4L family.</text>
</comment>
<keyword evidence="11" id="KW-0830">Ubiquinone</keyword>
<evidence type="ECO:0000256" key="4">
    <source>
        <dbReference type="ARBA" id="ARBA00022448"/>
    </source>
</evidence>
<evidence type="ECO:0000256" key="9">
    <source>
        <dbReference type="ARBA" id="ARBA00023027"/>
    </source>
</evidence>
<comment type="subunit">
    <text evidence="11">NDH-1 is composed of 14 different subunits. Subunits NuoA, H, J, K, L, M, N constitute the membrane sector of the complex.</text>
</comment>
<dbReference type="NCBIfam" id="NF004320">
    <property type="entry name" value="PRK05715.1-2"/>
    <property type="match status" value="1"/>
</dbReference>
<dbReference type="GO" id="GO:0005886">
    <property type="term" value="C:plasma membrane"/>
    <property type="evidence" value="ECO:0007669"/>
    <property type="project" value="UniProtKB-SubCell"/>
</dbReference>
<keyword evidence="8 11" id="KW-1133">Transmembrane helix</keyword>
<proteinExistence type="inferred from homology"/>
<sequence>MNPVSLSEYLMVSGILFAIGLAGVIVRRNIIVIFMCLEMMLAAANLTLVAFSRHNLSTFDGLPDYNGQVLVFFIITVAAAEVAVGLAIIVALYRARQTVNVDDLTSMRG</sequence>
<reference evidence="12" key="2">
    <citation type="submission" date="2020-09" db="EMBL/GenBank/DDBJ databases">
        <authorList>
            <person name="Sun Q."/>
            <person name="Kim S."/>
        </authorList>
    </citation>
    <scope>NUCLEOTIDE SEQUENCE</scope>
    <source>
        <strain evidence="12">KCTC 12988</strain>
    </source>
</reference>
<comment type="catalytic activity">
    <reaction evidence="11">
        <text>a quinone + NADH + 5 H(+)(in) = a quinol + NAD(+) + 4 H(+)(out)</text>
        <dbReference type="Rhea" id="RHEA:57888"/>
        <dbReference type="ChEBI" id="CHEBI:15378"/>
        <dbReference type="ChEBI" id="CHEBI:24646"/>
        <dbReference type="ChEBI" id="CHEBI:57540"/>
        <dbReference type="ChEBI" id="CHEBI:57945"/>
        <dbReference type="ChEBI" id="CHEBI:132124"/>
    </reaction>
</comment>